<keyword evidence="6" id="KW-1185">Reference proteome</keyword>
<evidence type="ECO:0000313" key="5">
    <source>
        <dbReference type="EMBL" id="QTL98976.1"/>
    </source>
</evidence>
<dbReference type="InterPro" id="IPR050669">
    <property type="entry name" value="Hemerythrin"/>
</dbReference>
<keyword evidence="2" id="KW-0479">Metal-binding</keyword>
<reference evidence="5" key="1">
    <citation type="submission" date="2019-12" db="EMBL/GenBank/DDBJ databases">
        <authorList>
            <person name="zhang j."/>
            <person name="sun C.M."/>
        </authorList>
    </citation>
    <scope>NUCLEOTIDE SEQUENCE</scope>
    <source>
        <strain evidence="5">NS-1</strain>
    </source>
</reference>
<dbReference type="PANTHER" id="PTHR37164:SF1">
    <property type="entry name" value="BACTERIOHEMERYTHRIN"/>
    <property type="match status" value="1"/>
</dbReference>
<dbReference type="PROSITE" id="PS00550">
    <property type="entry name" value="HEMERYTHRINS"/>
    <property type="match status" value="1"/>
</dbReference>
<dbReference type="RefSeq" id="WP_230867379.1">
    <property type="nucleotide sequence ID" value="NZ_CP046640.1"/>
</dbReference>
<dbReference type="SUPFAM" id="SSF47188">
    <property type="entry name" value="Hemerythrin-like"/>
    <property type="match status" value="1"/>
</dbReference>
<dbReference type="Gene3D" id="1.20.120.50">
    <property type="entry name" value="Hemerythrin-like"/>
    <property type="match status" value="1"/>
</dbReference>
<proteinExistence type="inferred from homology"/>
<evidence type="ECO:0000256" key="1">
    <source>
        <dbReference type="ARBA" id="ARBA00010587"/>
    </source>
</evidence>
<evidence type="ECO:0000259" key="4">
    <source>
        <dbReference type="Pfam" id="PF01814"/>
    </source>
</evidence>
<protein>
    <submittedName>
        <fullName evidence="5">Bacteriohemerythrin</fullName>
    </submittedName>
</protein>
<sequence>MFEWKDSYSVGIEEIDKQHKNLLGIGEELVYVMENTTKGLDQYDEIKRLLKELYDYTVYHFTAEEKLMKKYDFIDLPSHQFQHKLFVKKIEEIDLDEFDNDQIDSTFKIMEFLSNWITNHILKIDPQYSKVLREKGVR</sequence>
<dbReference type="Proteomes" id="UP000665020">
    <property type="component" value="Chromosome"/>
</dbReference>
<dbReference type="PANTHER" id="PTHR37164">
    <property type="entry name" value="BACTERIOHEMERYTHRIN"/>
    <property type="match status" value="1"/>
</dbReference>
<dbReference type="GO" id="GO:0046872">
    <property type="term" value="F:metal ion binding"/>
    <property type="evidence" value="ECO:0007669"/>
    <property type="project" value="UniProtKB-KW"/>
</dbReference>
<evidence type="ECO:0000256" key="3">
    <source>
        <dbReference type="ARBA" id="ARBA00023004"/>
    </source>
</evidence>
<dbReference type="NCBIfam" id="TIGR02481">
    <property type="entry name" value="hemeryth_dom"/>
    <property type="match status" value="1"/>
</dbReference>
<name>A0A8A7KB10_9FIRM</name>
<dbReference type="InterPro" id="IPR016131">
    <property type="entry name" value="Haemerythrin_Fe_BS"/>
</dbReference>
<dbReference type="CDD" id="cd12107">
    <property type="entry name" value="Hemerythrin"/>
    <property type="match status" value="1"/>
</dbReference>
<dbReference type="InterPro" id="IPR012827">
    <property type="entry name" value="Hemerythrin_metal-bd"/>
</dbReference>
<organism evidence="5 6">
    <name type="scientific">Iocasia fonsfrigidae</name>
    <dbReference type="NCBI Taxonomy" id="2682810"/>
    <lineage>
        <taxon>Bacteria</taxon>
        <taxon>Bacillati</taxon>
        <taxon>Bacillota</taxon>
        <taxon>Clostridia</taxon>
        <taxon>Halanaerobiales</taxon>
        <taxon>Halanaerobiaceae</taxon>
        <taxon>Iocasia</taxon>
    </lineage>
</organism>
<dbReference type="Pfam" id="PF01814">
    <property type="entry name" value="Hemerythrin"/>
    <property type="match status" value="1"/>
</dbReference>
<dbReference type="AlphaFoldDB" id="A0A8A7KB10"/>
<accession>A0A8A7KB10</accession>
<dbReference type="InterPro" id="IPR012312">
    <property type="entry name" value="Hemerythrin-like"/>
</dbReference>
<dbReference type="KEGG" id="ifn:GM661_13920"/>
<evidence type="ECO:0000256" key="2">
    <source>
        <dbReference type="ARBA" id="ARBA00022723"/>
    </source>
</evidence>
<feature type="domain" description="Hemerythrin-like" evidence="4">
    <location>
        <begin position="11"/>
        <end position="125"/>
    </location>
</feature>
<gene>
    <name evidence="5" type="ORF">GM661_13920</name>
</gene>
<dbReference type="NCBIfam" id="NF033749">
    <property type="entry name" value="bact_hemeryth"/>
    <property type="match status" value="1"/>
</dbReference>
<dbReference type="InterPro" id="IPR035938">
    <property type="entry name" value="Hemerythrin-like_sf"/>
</dbReference>
<evidence type="ECO:0000313" key="6">
    <source>
        <dbReference type="Proteomes" id="UP000665020"/>
    </source>
</evidence>
<keyword evidence="3" id="KW-0408">Iron</keyword>
<dbReference type="EMBL" id="CP046640">
    <property type="protein sequence ID" value="QTL98976.1"/>
    <property type="molecule type" value="Genomic_DNA"/>
</dbReference>
<comment type="similarity">
    <text evidence="1">Belongs to the hemerythrin family.</text>
</comment>